<dbReference type="Proteomes" id="UP000199759">
    <property type="component" value="Unassembled WGS sequence"/>
</dbReference>
<keyword evidence="1" id="KW-0472">Membrane</keyword>
<dbReference type="RefSeq" id="WP_091765616.1">
    <property type="nucleotide sequence ID" value="NZ_FNHG01000001.1"/>
</dbReference>
<feature type="transmembrane region" description="Helical" evidence="1">
    <location>
        <begin position="15"/>
        <end position="43"/>
    </location>
</feature>
<keyword evidence="1" id="KW-1133">Transmembrane helix</keyword>
<keyword evidence="3" id="KW-1185">Reference proteome</keyword>
<dbReference type="EMBL" id="FNHG01000001">
    <property type="protein sequence ID" value="SDL67729.1"/>
    <property type="molecule type" value="Genomic_DNA"/>
</dbReference>
<gene>
    <name evidence="2" type="ORF">SAMN04488568_101279</name>
</gene>
<sequence length="191" mass="20723">MTTVFASLDARLRRLLAWAILGALALLVAVPLLISAFSVIGAWQRADQLRRDVSALTLRVNDQYDAVTAWYAANGETEDSLRAYSDPDLARQALDADLDQIAEVLIDAGAHLLQAPSVQQSSLGGTVTELVGEVRFSGALGDVLRAFAALEYSQIRIADLSLNALSGQPEGRVRGRLQLRRRYVTEADDES</sequence>
<evidence type="ECO:0000313" key="2">
    <source>
        <dbReference type="EMBL" id="SDL67729.1"/>
    </source>
</evidence>
<protein>
    <recommendedName>
        <fullName evidence="4">Type II secretion system (T2SS), protein M subtype b</fullName>
    </recommendedName>
</protein>
<organism evidence="2 3">
    <name type="scientific">Maricaulis salignorans</name>
    <dbReference type="NCBI Taxonomy" id="144026"/>
    <lineage>
        <taxon>Bacteria</taxon>
        <taxon>Pseudomonadati</taxon>
        <taxon>Pseudomonadota</taxon>
        <taxon>Alphaproteobacteria</taxon>
        <taxon>Maricaulales</taxon>
        <taxon>Maricaulaceae</taxon>
        <taxon>Maricaulis</taxon>
    </lineage>
</organism>
<evidence type="ECO:0000256" key="1">
    <source>
        <dbReference type="SAM" id="Phobius"/>
    </source>
</evidence>
<dbReference type="AlphaFoldDB" id="A0A1G9M0F3"/>
<dbReference type="STRING" id="144026.SAMN04488568_101279"/>
<keyword evidence="1" id="KW-0812">Transmembrane</keyword>
<proteinExistence type="predicted"/>
<reference evidence="2 3" key="1">
    <citation type="submission" date="2016-10" db="EMBL/GenBank/DDBJ databases">
        <authorList>
            <person name="de Groot N.N."/>
        </authorList>
    </citation>
    <scope>NUCLEOTIDE SEQUENCE [LARGE SCALE GENOMIC DNA]</scope>
    <source>
        <strain evidence="2 3">DSM 16077</strain>
    </source>
</reference>
<name>A0A1G9M0F3_9PROT</name>
<evidence type="ECO:0000313" key="3">
    <source>
        <dbReference type="Proteomes" id="UP000199759"/>
    </source>
</evidence>
<accession>A0A1G9M0F3</accession>
<evidence type="ECO:0008006" key="4">
    <source>
        <dbReference type="Google" id="ProtNLM"/>
    </source>
</evidence>